<dbReference type="STRING" id="573413.Spirs_1877"/>
<gene>
    <name evidence="1" type="ordered locus">Spirs_1877</name>
</gene>
<name>E1R6I5_SEDSS</name>
<dbReference type="AlphaFoldDB" id="E1R6I5"/>
<evidence type="ECO:0000313" key="1">
    <source>
        <dbReference type="EMBL" id="ADK81003.1"/>
    </source>
</evidence>
<dbReference type="RefSeq" id="WP_013254467.1">
    <property type="nucleotide sequence ID" value="NC_014364.1"/>
</dbReference>
<protein>
    <submittedName>
        <fullName evidence="1">Uncharacterized protein</fullName>
    </submittedName>
</protein>
<dbReference type="HOGENOM" id="CLU_879722_0_0_12"/>
<sequence length="316" mass="35414">MVRSGLFVSFEVLDTDGKGKWTILLEGKRLQVSSDVILEKGRRYGASLHVSNGQVRLKLDALSRSGSVTDMFNNAAGSKLSMDVVRILTAAALPLRGALVDEVVSLLRRFQSDRFGIRLISLLLGKDIDPGAGNAYHTLLPLFDFGGDGGQEKRRQHRRRRERAFSPELLKEVITDSCKEGSLLTLFNQLKGRGDDHWMLFPLPELREGKDNLSGVLRIRFKGMPPAVNFSRAVLDLRLCEAERFFFIVEPADGSLRLSALLPEDRLNRLDHRLLADFQKKLDNLGIRFDDIKSMEGFDGCDFPDEKGPRGFDALV</sequence>
<dbReference type="OrthoDB" id="9817835at2"/>
<keyword evidence="2" id="KW-1185">Reference proteome</keyword>
<dbReference type="KEGG" id="ssm:Spirs_1877"/>
<proteinExistence type="predicted"/>
<organism evidence="1 2">
    <name type="scientific">Sediminispirochaeta smaragdinae (strain DSM 11293 / JCM 15392 / SEBR 4228)</name>
    <name type="common">Spirochaeta smaragdinae</name>
    <dbReference type="NCBI Taxonomy" id="573413"/>
    <lineage>
        <taxon>Bacteria</taxon>
        <taxon>Pseudomonadati</taxon>
        <taxon>Spirochaetota</taxon>
        <taxon>Spirochaetia</taxon>
        <taxon>Spirochaetales</taxon>
        <taxon>Spirochaetaceae</taxon>
        <taxon>Sediminispirochaeta</taxon>
    </lineage>
</organism>
<evidence type="ECO:0000313" key="2">
    <source>
        <dbReference type="Proteomes" id="UP000002318"/>
    </source>
</evidence>
<accession>E1R6I5</accession>
<dbReference type="Proteomes" id="UP000002318">
    <property type="component" value="Chromosome"/>
</dbReference>
<reference evidence="1 2" key="1">
    <citation type="journal article" date="2010" name="Stand. Genomic Sci.">
        <title>Complete genome sequence of Spirochaeta smaragdinae type strain (SEBR 4228).</title>
        <authorList>
            <person name="Mavromatis K."/>
            <person name="Yasawong M."/>
            <person name="Chertkov O."/>
            <person name="Lapidus A."/>
            <person name="Lucas S."/>
            <person name="Nolan M."/>
            <person name="Del Rio T.G."/>
            <person name="Tice H."/>
            <person name="Cheng J.F."/>
            <person name="Pitluck S."/>
            <person name="Liolios K."/>
            <person name="Ivanova N."/>
            <person name="Tapia R."/>
            <person name="Han C."/>
            <person name="Bruce D."/>
            <person name="Goodwin L."/>
            <person name="Pati A."/>
            <person name="Chen A."/>
            <person name="Palaniappan K."/>
            <person name="Land M."/>
            <person name="Hauser L."/>
            <person name="Chang Y.J."/>
            <person name="Jeffries C.D."/>
            <person name="Detter J.C."/>
            <person name="Rohde M."/>
            <person name="Brambilla E."/>
            <person name="Spring S."/>
            <person name="Goker M."/>
            <person name="Sikorski J."/>
            <person name="Woyke T."/>
            <person name="Bristow J."/>
            <person name="Eisen J.A."/>
            <person name="Markowitz V."/>
            <person name="Hugenholtz P."/>
            <person name="Klenk H.P."/>
            <person name="Kyrpides N.C."/>
        </authorList>
    </citation>
    <scope>NUCLEOTIDE SEQUENCE [LARGE SCALE GENOMIC DNA]</scope>
    <source>
        <strain evidence="2">DSM 11293 / JCM 15392 / SEBR 4228</strain>
    </source>
</reference>
<dbReference type="EMBL" id="CP002116">
    <property type="protein sequence ID" value="ADK81003.1"/>
    <property type="molecule type" value="Genomic_DNA"/>
</dbReference>